<protein>
    <recommendedName>
        <fullName evidence="3">N-acetylmuramoyl-L-alanine amidase</fullName>
        <ecNumber evidence="3">3.5.1.28</ecNumber>
    </recommendedName>
</protein>
<dbReference type="AlphaFoldDB" id="A0A8B3FL54"/>
<reference evidence="7 8" key="1">
    <citation type="submission" date="2018-10" db="EMBL/GenBank/DDBJ databases">
        <title>Propionibacterium australiense Genome Sequencing and Assembly.</title>
        <authorList>
            <person name="Bernier A.-M."/>
            <person name="Bernard K."/>
        </authorList>
    </citation>
    <scope>NUCLEOTIDE SEQUENCE [LARGE SCALE GENOMIC DNA]</scope>
    <source>
        <strain evidence="7 8">NML98A078</strain>
    </source>
</reference>
<dbReference type="EMBL" id="RCIW01000012">
    <property type="protein sequence ID" value="RLP08919.1"/>
    <property type="molecule type" value="Genomic_DNA"/>
</dbReference>
<evidence type="ECO:0000256" key="2">
    <source>
        <dbReference type="ARBA" id="ARBA00007553"/>
    </source>
</evidence>
<dbReference type="OrthoDB" id="514320at2"/>
<comment type="caution">
    <text evidence="7">The sequence shown here is derived from an EMBL/GenBank/DDBJ whole genome shotgun (WGS) entry which is preliminary data.</text>
</comment>
<evidence type="ECO:0000256" key="3">
    <source>
        <dbReference type="ARBA" id="ARBA00011901"/>
    </source>
</evidence>
<dbReference type="CDD" id="cd06583">
    <property type="entry name" value="PGRP"/>
    <property type="match status" value="1"/>
</dbReference>
<evidence type="ECO:0000256" key="4">
    <source>
        <dbReference type="ARBA" id="ARBA00022801"/>
    </source>
</evidence>
<dbReference type="Gene3D" id="1.10.101.10">
    <property type="entry name" value="PGBD-like superfamily/PGBD"/>
    <property type="match status" value="1"/>
</dbReference>
<evidence type="ECO:0000256" key="1">
    <source>
        <dbReference type="ARBA" id="ARBA00001561"/>
    </source>
</evidence>
<evidence type="ECO:0000313" key="8">
    <source>
        <dbReference type="Proteomes" id="UP000279336"/>
    </source>
</evidence>
<dbReference type="SUPFAM" id="SSF47090">
    <property type="entry name" value="PGBD-like"/>
    <property type="match status" value="1"/>
</dbReference>
<evidence type="ECO:0000313" key="7">
    <source>
        <dbReference type="EMBL" id="RLP08919.1"/>
    </source>
</evidence>
<name>A0A8B3FL54_9ACTN</name>
<evidence type="ECO:0000259" key="6">
    <source>
        <dbReference type="SMART" id="SM00644"/>
    </source>
</evidence>
<dbReference type="PANTHER" id="PTHR30417">
    <property type="entry name" value="N-ACETYLMURAMOYL-L-ALANINE AMIDASE AMID"/>
    <property type="match status" value="1"/>
</dbReference>
<accession>A0A8B3FL54</accession>
<dbReference type="InterPro" id="IPR051206">
    <property type="entry name" value="NAMLAA_amidase_2"/>
</dbReference>
<dbReference type="PANTHER" id="PTHR30417:SF1">
    <property type="entry name" value="N-ACETYLMURAMOYL-L-ALANINE AMIDASE AMID"/>
    <property type="match status" value="1"/>
</dbReference>
<dbReference type="GO" id="GO:0009253">
    <property type="term" value="P:peptidoglycan catabolic process"/>
    <property type="evidence" value="ECO:0007669"/>
    <property type="project" value="InterPro"/>
</dbReference>
<comment type="similarity">
    <text evidence="2">Belongs to the N-acetylmuramoyl-L-alanine amidase 2 family.</text>
</comment>
<comment type="catalytic activity">
    <reaction evidence="1">
        <text>Hydrolyzes the link between N-acetylmuramoyl residues and L-amino acid residues in certain cell-wall glycopeptides.</text>
        <dbReference type="EC" id="3.5.1.28"/>
    </reaction>
</comment>
<feature type="domain" description="N-acetylmuramoyl-L-alanine amidase" evidence="6">
    <location>
        <begin position="17"/>
        <end position="146"/>
    </location>
</feature>
<dbReference type="GO" id="GO:0009254">
    <property type="term" value="P:peptidoglycan turnover"/>
    <property type="evidence" value="ECO:0007669"/>
    <property type="project" value="TreeGrafter"/>
</dbReference>
<dbReference type="RefSeq" id="WP_121588212.1">
    <property type="nucleotide sequence ID" value="NZ_RCIW01000012.1"/>
</dbReference>
<dbReference type="Gene3D" id="3.40.80.10">
    <property type="entry name" value="Peptidoglycan recognition protein-like"/>
    <property type="match status" value="1"/>
</dbReference>
<dbReference type="SMART" id="SM00644">
    <property type="entry name" value="Ami_2"/>
    <property type="match status" value="1"/>
</dbReference>
<dbReference type="InterPro" id="IPR036365">
    <property type="entry name" value="PGBD-like_sf"/>
</dbReference>
<dbReference type="InterPro" id="IPR036366">
    <property type="entry name" value="PGBDSf"/>
</dbReference>
<keyword evidence="4" id="KW-0378">Hydrolase</keyword>
<dbReference type="Pfam" id="PF01510">
    <property type="entry name" value="Amidase_2"/>
    <property type="match status" value="1"/>
</dbReference>
<proteinExistence type="inferred from homology"/>
<sequence length="291" mass="32292">MDWANLIADVDRIIGVHYSPGREGRKINKVVLHHNAGRLTIDQCYNTWQTREASAHYQVEHGGRIGQLVNDSDTAWHAGDWETNLTSIGIEHANERTAPDWTISDATLDAGAHLVAAICRYYGLGRPQWQKNVFGHRDFSSTSCPGALYDRQIGEYMRRAQAYYDGQNPGTVSTATAKPASGGKPALPANYPLPWPLPQGHYYGPVDGPEDSHGGYYAAERPQVRAIQQALIACGYVPGITDTSSSWADGVWEQPTTDAVVRFQRDMRPTGTDRWGEFWADDCQTLRGRFA</sequence>
<dbReference type="SUPFAM" id="SSF55846">
    <property type="entry name" value="N-acetylmuramoyl-L-alanine amidase-like"/>
    <property type="match status" value="1"/>
</dbReference>
<dbReference type="InterPro" id="IPR036505">
    <property type="entry name" value="Amidase/PGRP_sf"/>
</dbReference>
<gene>
    <name evidence="7" type="ORF">D7U36_08915</name>
</gene>
<dbReference type="Proteomes" id="UP000279336">
    <property type="component" value="Unassembled WGS sequence"/>
</dbReference>
<dbReference type="InterPro" id="IPR002502">
    <property type="entry name" value="Amidase_domain"/>
</dbReference>
<evidence type="ECO:0000256" key="5">
    <source>
        <dbReference type="ARBA" id="ARBA00023316"/>
    </source>
</evidence>
<dbReference type="Pfam" id="PF01471">
    <property type="entry name" value="PG_binding_1"/>
    <property type="match status" value="1"/>
</dbReference>
<dbReference type="GO" id="GO:0071555">
    <property type="term" value="P:cell wall organization"/>
    <property type="evidence" value="ECO:0007669"/>
    <property type="project" value="UniProtKB-KW"/>
</dbReference>
<keyword evidence="5" id="KW-0961">Cell wall biogenesis/degradation</keyword>
<organism evidence="7 8">
    <name type="scientific">Propionibacterium australiense</name>
    <dbReference type="NCBI Taxonomy" id="119981"/>
    <lineage>
        <taxon>Bacteria</taxon>
        <taxon>Bacillati</taxon>
        <taxon>Actinomycetota</taxon>
        <taxon>Actinomycetes</taxon>
        <taxon>Propionibacteriales</taxon>
        <taxon>Propionibacteriaceae</taxon>
        <taxon>Propionibacterium</taxon>
    </lineage>
</organism>
<dbReference type="GO" id="GO:0008745">
    <property type="term" value="F:N-acetylmuramoyl-L-alanine amidase activity"/>
    <property type="evidence" value="ECO:0007669"/>
    <property type="project" value="UniProtKB-EC"/>
</dbReference>
<dbReference type="InterPro" id="IPR002477">
    <property type="entry name" value="Peptidoglycan-bd-like"/>
</dbReference>
<dbReference type="EC" id="3.5.1.28" evidence="3"/>